<protein>
    <submittedName>
        <fullName evidence="1">Uncharacterized protein</fullName>
    </submittedName>
</protein>
<organism evidence="1 2">
    <name type="scientific">Cytobacillus horneckiae</name>
    <dbReference type="NCBI Taxonomy" id="549687"/>
    <lineage>
        <taxon>Bacteria</taxon>
        <taxon>Bacillati</taxon>
        <taxon>Bacillota</taxon>
        <taxon>Bacilli</taxon>
        <taxon>Bacillales</taxon>
        <taxon>Bacillaceae</taxon>
        <taxon>Cytobacillus</taxon>
    </lineage>
</organism>
<sequence length="230" mass="26818">MYFLNRYRHTQIVDFEVGDRVEIILRSSLYCIGQERPIYHSGVVTELENEDDQLVAMWVRYDKDSLYDGTEEEYLAFEETEKVFKKKFDIAGYAKAHEYMTLSVKGENGKILNFTYDNGSMYPESIQEGSSLTKRPVVEEDKPFICEVLQYGQADYFFHFLMTGDELKAPEYKVVAYDSKGNEMQFEDCSIDNLGQEVTYPTKEKAEQAKEQLKISLPHSYTFKVIPIEK</sequence>
<keyword evidence="2" id="KW-1185">Reference proteome</keyword>
<accession>A0A2N0ZN13</accession>
<dbReference type="AlphaFoldDB" id="A0A2N0ZN13"/>
<dbReference type="Proteomes" id="UP000233343">
    <property type="component" value="Unassembled WGS sequence"/>
</dbReference>
<dbReference type="RefSeq" id="WP_101226211.1">
    <property type="nucleotide sequence ID" value="NZ_JARSFA010000023.1"/>
</dbReference>
<gene>
    <name evidence="1" type="ORF">CWS20_00995</name>
</gene>
<proteinExistence type="predicted"/>
<comment type="caution">
    <text evidence="1">The sequence shown here is derived from an EMBL/GenBank/DDBJ whole genome shotgun (WGS) entry which is preliminary data.</text>
</comment>
<dbReference type="EMBL" id="PISD01000003">
    <property type="protein sequence ID" value="PKG30902.1"/>
    <property type="molecule type" value="Genomic_DNA"/>
</dbReference>
<evidence type="ECO:0000313" key="1">
    <source>
        <dbReference type="EMBL" id="PKG30902.1"/>
    </source>
</evidence>
<name>A0A2N0ZN13_9BACI</name>
<evidence type="ECO:0000313" key="2">
    <source>
        <dbReference type="Proteomes" id="UP000233343"/>
    </source>
</evidence>
<reference evidence="1 2" key="1">
    <citation type="journal article" date="2010" name="Int. J. Syst. Evol. Microbiol.">
        <title>Bacillus horneckiae sp. nov., isolated from a spacecraft-assembly clean room.</title>
        <authorList>
            <person name="Vaishampayan P."/>
            <person name="Probst A."/>
            <person name="Krishnamurthi S."/>
            <person name="Ghosh S."/>
            <person name="Osman S."/>
            <person name="McDowall A."/>
            <person name="Ruckmani A."/>
            <person name="Mayilraj S."/>
            <person name="Venkateswaran K."/>
        </authorList>
    </citation>
    <scope>NUCLEOTIDE SEQUENCE [LARGE SCALE GENOMIC DNA]</scope>
    <source>
        <strain evidence="2">1PO1SC</strain>
    </source>
</reference>